<protein>
    <submittedName>
        <fullName evidence="1">Uncharacterized protein</fullName>
    </submittedName>
</protein>
<name>A0A4Y9ZVQ4_9AGAM</name>
<sequence>MDVDEVRRGNMSSQDLDLDPRYAMRAEDERDDLAAFRSALAPPRHVRRWSEDKINGVF</sequence>
<accession>A0A4Y9ZVQ4</accession>
<evidence type="ECO:0000313" key="1">
    <source>
        <dbReference type="EMBL" id="TFY78133.1"/>
    </source>
</evidence>
<reference evidence="1 2" key="1">
    <citation type="submission" date="2019-02" db="EMBL/GenBank/DDBJ databases">
        <title>Genome sequencing of the rare red list fungi Hericium alpestre (H. flagellum).</title>
        <authorList>
            <person name="Buettner E."/>
            <person name="Kellner H."/>
        </authorList>
    </citation>
    <scope>NUCLEOTIDE SEQUENCE [LARGE SCALE GENOMIC DNA]</scope>
    <source>
        <strain evidence="1 2">DSM 108284</strain>
    </source>
</reference>
<keyword evidence="2" id="KW-1185">Reference proteome</keyword>
<proteinExistence type="predicted"/>
<evidence type="ECO:0000313" key="2">
    <source>
        <dbReference type="Proteomes" id="UP000298061"/>
    </source>
</evidence>
<dbReference type="Proteomes" id="UP000298061">
    <property type="component" value="Unassembled WGS sequence"/>
</dbReference>
<comment type="caution">
    <text evidence="1">The sequence shown here is derived from an EMBL/GenBank/DDBJ whole genome shotgun (WGS) entry which is preliminary data.</text>
</comment>
<dbReference type="AlphaFoldDB" id="A0A4Y9ZVQ4"/>
<gene>
    <name evidence="1" type="ORF">EWM64_g5880</name>
</gene>
<dbReference type="EMBL" id="SFCI01000742">
    <property type="protein sequence ID" value="TFY78133.1"/>
    <property type="molecule type" value="Genomic_DNA"/>
</dbReference>
<dbReference type="OrthoDB" id="3233731at2759"/>
<organism evidence="1 2">
    <name type="scientific">Hericium alpestre</name>
    <dbReference type="NCBI Taxonomy" id="135208"/>
    <lineage>
        <taxon>Eukaryota</taxon>
        <taxon>Fungi</taxon>
        <taxon>Dikarya</taxon>
        <taxon>Basidiomycota</taxon>
        <taxon>Agaricomycotina</taxon>
        <taxon>Agaricomycetes</taxon>
        <taxon>Russulales</taxon>
        <taxon>Hericiaceae</taxon>
        <taxon>Hericium</taxon>
    </lineage>
</organism>